<dbReference type="CDD" id="cd00449">
    <property type="entry name" value="PLPDE_IV"/>
    <property type="match status" value="1"/>
</dbReference>
<dbReference type="STRING" id="1121306.SAMN02745196_00763"/>
<gene>
    <name evidence="6" type="ORF">SAMN02745196_00763</name>
</gene>
<dbReference type="Pfam" id="PF01063">
    <property type="entry name" value="Aminotran_4"/>
    <property type="match status" value="1"/>
</dbReference>
<dbReference type="PANTHER" id="PTHR42743">
    <property type="entry name" value="AMINO-ACID AMINOTRANSFERASE"/>
    <property type="match status" value="1"/>
</dbReference>
<dbReference type="InterPro" id="IPR043132">
    <property type="entry name" value="BCAT-like_C"/>
</dbReference>
<reference evidence="6 7" key="1">
    <citation type="submission" date="2016-11" db="EMBL/GenBank/DDBJ databases">
        <authorList>
            <person name="Jaros S."/>
            <person name="Januszkiewicz K."/>
            <person name="Wedrychowicz H."/>
        </authorList>
    </citation>
    <scope>NUCLEOTIDE SEQUENCE [LARGE SCALE GENOMIC DNA]</scope>
    <source>
        <strain evidence="6 7">DSM 3089</strain>
    </source>
</reference>
<dbReference type="InterPro" id="IPR050571">
    <property type="entry name" value="Class-IV_PLP-Dep_Aminotrnsfr"/>
</dbReference>
<dbReference type="FunFam" id="3.20.10.10:FF:000002">
    <property type="entry name" value="D-alanine aminotransferase"/>
    <property type="match status" value="1"/>
</dbReference>
<proteinExistence type="inferred from homology"/>
<keyword evidence="7" id="KW-1185">Reference proteome</keyword>
<dbReference type="PANTHER" id="PTHR42743:SF11">
    <property type="entry name" value="AMINODEOXYCHORISMATE LYASE"/>
    <property type="match status" value="1"/>
</dbReference>
<evidence type="ECO:0000256" key="3">
    <source>
        <dbReference type="ARBA" id="ARBA00022898"/>
    </source>
</evidence>
<name>A0A1M5TXP6_9CLOT</name>
<dbReference type="GO" id="GO:0005829">
    <property type="term" value="C:cytosol"/>
    <property type="evidence" value="ECO:0007669"/>
    <property type="project" value="TreeGrafter"/>
</dbReference>
<dbReference type="PROSITE" id="PS00770">
    <property type="entry name" value="AA_TRANSFER_CLASS_4"/>
    <property type="match status" value="1"/>
</dbReference>
<dbReference type="InterPro" id="IPR043131">
    <property type="entry name" value="BCAT-like_N"/>
</dbReference>
<keyword evidence="3 5" id="KW-0663">Pyridoxal phosphate</keyword>
<keyword evidence="6" id="KW-0456">Lyase</keyword>
<dbReference type="InterPro" id="IPR036038">
    <property type="entry name" value="Aminotransferase-like"/>
</dbReference>
<dbReference type="AlphaFoldDB" id="A0A1M5TXP6"/>
<organism evidence="6 7">
    <name type="scientific">Clostridium collagenovorans DSM 3089</name>
    <dbReference type="NCBI Taxonomy" id="1121306"/>
    <lineage>
        <taxon>Bacteria</taxon>
        <taxon>Bacillati</taxon>
        <taxon>Bacillota</taxon>
        <taxon>Clostridia</taxon>
        <taxon>Eubacteriales</taxon>
        <taxon>Clostridiaceae</taxon>
        <taxon>Clostridium</taxon>
    </lineage>
</organism>
<evidence type="ECO:0000313" key="7">
    <source>
        <dbReference type="Proteomes" id="UP000184526"/>
    </source>
</evidence>
<dbReference type="InterPro" id="IPR018300">
    <property type="entry name" value="Aminotrans_IV_CS"/>
</dbReference>
<comment type="cofactor">
    <cofactor evidence="1 5">
        <name>pyridoxal 5'-phosphate</name>
        <dbReference type="ChEBI" id="CHEBI:597326"/>
    </cofactor>
</comment>
<evidence type="ECO:0000256" key="1">
    <source>
        <dbReference type="ARBA" id="ARBA00001933"/>
    </source>
</evidence>
<dbReference type="GO" id="GO:0008652">
    <property type="term" value="P:amino acid biosynthetic process"/>
    <property type="evidence" value="ECO:0007669"/>
    <property type="project" value="UniProtKB-ARBA"/>
</dbReference>
<accession>A0A1M5TXP6</accession>
<dbReference type="RefSeq" id="WP_084666032.1">
    <property type="nucleotide sequence ID" value="NZ_FQXP01000003.1"/>
</dbReference>
<evidence type="ECO:0000256" key="5">
    <source>
        <dbReference type="RuleBase" id="RU004516"/>
    </source>
</evidence>
<dbReference type="Gene3D" id="3.20.10.10">
    <property type="entry name" value="D-amino Acid Aminotransferase, subunit A, domain 2"/>
    <property type="match status" value="1"/>
</dbReference>
<dbReference type="GO" id="GO:0046394">
    <property type="term" value="P:carboxylic acid biosynthetic process"/>
    <property type="evidence" value="ECO:0007669"/>
    <property type="project" value="UniProtKB-ARBA"/>
</dbReference>
<comment type="similarity">
    <text evidence="2 4">Belongs to the class-IV pyridoxal-phosphate-dependent aminotransferase family.</text>
</comment>
<dbReference type="OrthoDB" id="9805628at2"/>
<dbReference type="GO" id="GO:0016829">
    <property type="term" value="F:lyase activity"/>
    <property type="evidence" value="ECO:0007669"/>
    <property type="project" value="UniProtKB-KW"/>
</dbReference>
<dbReference type="InterPro" id="IPR001544">
    <property type="entry name" value="Aminotrans_IV"/>
</dbReference>
<dbReference type="SUPFAM" id="SSF56752">
    <property type="entry name" value="D-aminoacid aminotransferase-like PLP-dependent enzymes"/>
    <property type="match status" value="1"/>
</dbReference>
<dbReference type="Proteomes" id="UP000184526">
    <property type="component" value="Unassembled WGS sequence"/>
</dbReference>
<evidence type="ECO:0000256" key="4">
    <source>
        <dbReference type="RuleBase" id="RU004106"/>
    </source>
</evidence>
<dbReference type="EMBL" id="FQXP01000003">
    <property type="protein sequence ID" value="SHH55547.1"/>
    <property type="molecule type" value="Genomic_DNA"/>
</dbReference>
<sequence>MDCIIVNGEKQSHKNIKLDSGFFFGKGVFETIHVCEKPIFLEEHLNRINYGMKVLGINKEVLKEDVLSNISLLKCKNKALKIMVSEENTIYSCRDIPYTVQDYKNGFSLKVSDVKRNPYSNMTYIKSFNYCDNILEREEALKEGYNEVLFLNVHDKIAEGSISNIFFIKDNVIYTPKVQCGLLKGIVRDYIISEIEHDGKFCIEQGEFELKELYDADGIFLTNSLLGVIKVKRINDVEIKESAITDYIEFLYKKSILYK</sequence>
<evidence type="ECO:0000256" key="2">
    <source>
        <dbReference type="ARBA" id="ARBA00009320"/>
    </source>
</evidence>
<protein>
    <submittedName>
        <fullName evidence="6">4-amino-4-deoxychorismate lyase</fullName>
    </submittedName>
</protein>
<dbReference type="Gene3D" id="3.30.470.10">
    <property type="match status" value="1"/>
</dbReference>
<evidence type="ECO:0000313" key="6">
    <source>
        <dbReference type="EMBL" id="SHH55547.1"/>
    </source>
</evidence>